<reference evidence="1 2" key="1">
    <citation type="submission" date="2021-06" db="EMBL/GenBank/DDBJ databases">
        <authorList>
            <person name="Palmer J.M."/>
        </authorList>
    </citation>
    <scope>NUCLEOTIDE SEQUENCE [LARGE SCALE GENOMIC DNA]</scope>
    <source>
        <strain evidence="1 2">AS_MEX2019</strain>
        <tissue evidence="1">Muscle</tissue>
    </source>
</reference>
<keyword evidence="2" id="KW-1185">Reference proteome</keyword>
<name>A0ABV0ZTB5_9TELE</name>
<accession>A0ABV0ZTB5</accession>
<proteinExistence type="predicted"/>
<dbReference type="Proteomes" id="UP001469553">
    <property type="component" value="Unassembled WGS sequence"/>
</dbReference>
<evidence type="ECO:0000313" key="1">
    <source>
        <dbReference type="EMBL" id="MEQ2308765.1"/>
    </source>
</evidence>
<sequence>MSKRKYGSNMLTLATDPCQFGKICRVIFKQFKVHCSTERMLIHKWKTYETAASLPSKPVFIKSIQKSICVMLKEMTTNEKEKQKAVTEKPIRFKTVQ</sequence>
<protein>
    <submittedName>
        <fullName evidence="1">Uncharacterized protein</fullName>
    </submittedName>
</protein>
<evidence type="ECO:0000313" key="2">
    <source>
        <dbReference type="Proteomes" id="UP001469553"/>
    </source>
</evidence>
<comment type="caution">
    <text evidence="1">The sequence shown here is derived from an EMBL/GenBank/DDBJ whole genome shotgun (WGS) entry which is preliminary data.</text>
</comment>
<organism evidence="1 2">
    <name type="scientific">Ameca splendens</name>
    <dbReference type="NCBI Taxonomy" id="208324"/>
    <lineage>
        <taxon>Eukaryota</taxon>
        <taxon>Metazoa</taxon>
        <taxon>Chordata</taxon>
        <taxon>Craniata</taxon>
        <taxon>Vertebrata</taxon>
        <taxon>Euteleostomi</taxon>
        <taxon>Actinopterygii</taxon>
        <taxon>Neopterygii</taxon>
        <taxon>Teleostei</taxon>
        <taxon>Neoteleostei</taxon>
        <taxon>Acanthomorphata</taxon>
        <taxon>Ovalentaria</taxon>
        <taxon>Atherinomorphae</taxon>
        <taxon>Cyprinodontiformes</taxon>
        <taxon>Goodeidae</taxon>
        <taxon>Ameca</taxon>
    </lineage>
</organism>
<dbReference type="EMBL" id="JAHRIP010069786">
    <property type="protein sequence ID" value="MEQ2308765.1"/>
    <property type="molecule type" value="Genomic_DNA"/>
</dbReference>
<gene>
    <name evidence="1" type="ORF">AMECASPLE_031596</name>
</gene>